<evidence type="ECO:0000313" key="3">
    <source>
        <dbReference type="Proteomes" id="UP000234681"/>
    </source>
</evidence>
<dbReference type="AlphaFoldDB" id="A6JXJ1"/>
<dbReference type="EMBL" id="CH474005">
    <property type="protein sequence ID" value="EDL96418.1"/>
    <property type="molecule type" value="Genomic_DNA"/>
</dbReference>
<feature type="region of interest" description="Disordered" evidence="1">
    <location>
        <begin position="1"/>
        <end position="22"/>
    </location>
</feature>
<feature type="non-terminal residue" evidence="2">
    <location>
        <position position="22"/>
    </location>
</feature>
<protein>
    <submittedName>
        <fullName evidence="2">RCG32281</fullName>
    </submittedName>
</protein>
<evidence type="ECO:0000313" key="2">
    <source>
        <dbReference type="EMBL" id="EDL96418.1"/>
    </source>
</evidence>
<gene>
    <name evidence="2" type="ORF">rCG_32281</name>
</gene>
<organism evidence="2 3">
    <name type="scientific">Rattus norvegicus</name>
    <name type="common">Rat</name>
    <dbReference type="NCBI Taxonomy" id="10116"/>
    <lineage>
        <taxon>Eukaryota</taxon>
        <taxon>Metazoa</taxon>
        <taxon>Chordata</taxon>
        <taxon>Craniata</taxon>
        <taxon>Vertebrata</taxon>
        <taxon>Euteleostomi</taxon>
        <taxon>Mammalia</taxon>
        <taxon>Eutheria</taxon>
        <taxon>Euarchontoglires</taxon>
        <taxon>Glires</taxon>
        <taxon>Rodentia</taxon>
        <taxon>Myomorpha</taxon>
        <taxon>Muroidea</taxon>
        <taxon>Muridae</taxon>
        <taxon>Murinae</taxon>
        <taxon>Rattus</taxon>
    </lineage>
</organism>
<evidence type="ECO:0000256" key="1">
    <source>
        <dbReference type="SAM" id="MobiDB-lite"/>
    </source>
</evidence>
<sequence length="22" mass="2383">MGPGVAMLRPLPRRSAGPLRLH</sequence>
<name>A6JXJ1_RAT</name>
<dbReference type="Proteomes" id="UP000234681">
    <property type="component" value="Chromosome 3"/>
</dbReference>
<accession>A6JXJ1</accession>
<reference evidence="2 3" key="1">
    <citation type="submission" date="2005-09" db="EMBL/GenBank/DDBJ databases">
        <authorList>
            <person name="Mural R.J."/>
            <person name="Li P.W."/>
            <person name="Adams M.D."/>
            <person name="Amanatides P.G."/>
            <person name="Baden-Tillson H."/>
            <person name="Barnstead M."/>
            <person name="Chin S.H."/>
            <person name="Dew I."/>
            <person name="Evans C.A."/>
            <person name="Ferriera S."/>
            <person name="Flanigan M."/>
            <person name="Fosler C."/>
            <person name="Glodek A."/>
            <person name="Gu Z."/>
            <person name="Holt R.A."/>
            <person name="Jennings D."/>
            <person name="Kraft C.L."/>
            <person name="Lu F."/>
            <person name="Nguyen T."/>
            <person name="Nusskern D.R."/>
            <person name="Pfannkoch C.M."/>
            <person name="Sitter C."/>
            <person name="Sutton G.G."/>
            <person name="Venter J.C."/>
            <person name="Wang Z."/>
            <person name="Woodage T."/>
            <person name="Zheng X.H."/>
            <person name="Zhong F."/>
        </authorList>
    </citation>
    <scope>NUCLEOTIDE SEQUENCE [LARGE SCALE GENOMIC DNA]</scope>
    <source>
        <strain>BN</strain>
        <strain evidence="3">Sprague-Dawley</strain>
    </source>
</reference>
<proteinExistence type="predicted"/>